<organism evidence="2 3">
    <name type="scientific">Cercospora zeae-maydis SCOH1-5</name>
    <dbReference type="NCBI Taxonomy" id="717836"/>
    <lineage>
        <taxon>Eukaryota</taxon>
        <taxon>Fungi</taxon>
        <taxon>Dikarya</taxon>
        <taxon>Ascomycota</taxon>
        <taxon>Pezizomycotina</taxon>
        <taxon>Dothideomycetes</taxon>
        <taxon>Dothideomycetidae</taxon>
        <taxon>Mycosphaerellales</taxon>
        <taxon>Mycosphaerellaceae</taxon>
        <taxon>Cercospora</taxon>
    </lineage>
</organism>
<reference evidence="2" key="1">
    <citation type="journal article" date="2020" name="Stud. Mycol.">
        <title>101 Dothideomycetes genomes: a test case for predicting lifestyles and emergence of pathogens.</title>
        <authorList>
            <person name="Haridas S."/>
            <person name="Albert R."/>
            <person name="Binder M."/>
            <person name="Bloem J."/>
            <person name="Labutti K."/>
            <person name="Salamov A."/>
            <person name="Andreopoulos B."/>
            <person name="Baker S."/>
            <person name="Barry K."/>
            <person name="Bills G."/>
            <person name="Bluhm B."/>
            <person name="Cannon C."/>
            <person name="Castanera R."/>
            <person name="Culley D."/>
            <person name="Daum C."/>
            <person name="Ezra D."/>
            <person name="Gonzalez J."/>
            <person name="Henrissat B."/>
            <person name="Kuo A."/>
            <person name="Liang C."/>
            <person name="Lipzen A."/>
            <person name="Lutzoni F."/>
            <person name="Magnuson J."/>
            <person name="Mondo S."/>
            <person name="Nolan M."/>
            <person name="Ohm R."/>
            <person name="Pangilinan J."/>
            <person name="Park H.-J."/>
            <person name="Ramirez L."/>
            <person name="Alfaro M."/>
            <person name="Sun H."/>
            <person name="Tritt A."/>
            <person name="Yoshinaga Y."/>
            <person name="Zwiers L.-H."/>
            <person name="Turgeon B."/>
            <person name="Goodwin S."/>
            <person name="Spatafora J."/>
            <person name="Crous P."/>
            <person name="Grigoriev I."/>
        </authorList>
    </citation>
    <scope>NUCLEOTIDE SEQUENCE</scope>
    <source>
        <strain evidence="2">SCOH1-5</strain>
    </source>
</reference>
<gene>
    <name evidence="2" type="ORF">CERZMDRAFT_84217</name>
</gene>
<evidence type="ECO:0000313" key="2">
    <source>
        <dbReference type="EMBL" id="KAF2212539.1"/>
    </source>
</evidence>
<sequence>MERLCGRRQEQRPSSQRLHREAVMAPSAPPRPAPGHVACRKNATSFCGPSRLPGTTRTLRADAMKELVEGQELSGGVLPQLETSLQSFMASVARSAMETWLRSPTVLGERVALFENMRILAGMRFDPPLFDGACADDEGDEEEEEMDEDEDGEANTS</sequence>
<feature type="compositionally biased region" description="Acidic residues" evidence="1">
    <location>
        <begin position="134"/>
        <end position="157"/>
    </location>
</feature>
<dbReference type="EMBL" id="ML992672">
    <property type="protein sequence ID" value="KAF2212539.1"/>
    <property type="molecule type" value="Genomic_DNA"/>
</dbReference>
<dbReference type="Proteomes" id="UP000799539">
    <property type="component" value="Unassembled WGS sequence"/>
</dbReference>
<feature type="compositionally biased region" description="Basic and acidic residues" evidence="1">
    <location>
        <begin position="1"/>
        <end position="11"/>
    </location>
</feature>
<evidence type="ECO:0000256" key="1">
    <source>
        <dbReference type="SAM" id="MobiDB-lite"/>
    </source>
</evidence>
<dbReference type="OrthoDB" id="3641110at2759"/>
<evidence type="ECO:0000313" key="3">
    <source>
        <dbReference type="Proteomes" id="UP000799539"/>
    </source>
</evidence>
<protein>
    <submittedName>
        <fullName evidence="2">Uncharacterized protein</fullName>
    </submittedName>
</protein>
<proteinExistence type="predicted"/>
<feature type="region of interest" description="Disordered" evidence="1">
    <location>
        <begin position="130"/>
        <end position="157"/>
    </location>
</feature>
<keyword evidence="3" id="KW-1185">Reference proteome</keyword>
<dbReference type="AlphaFoldDB" id="A0A6A6FGE8"/>
<feature type="region of interest" description="Disordered" evidence="1">
    <location>
        <begin position="1"/>
        <end position="35"/>
    </location>
</feature>
<accession>A0A6A6FGE8</accession>
<name>A0A6A6FGE8_9PEZI</name>